<dbReference type="GO" id="GO:0046951">
    <property type="term" value="P:ketone body biosynthetic process"/>
    <property type="evidence" value="ECO:0007669"/>
    <property type="project" value="TreeGrafter"/>
</dbReference>
<feature type="domain" description="Pyruvate carboxyltransferase" evidence="8">
    <location>
        <begin position="451"/>
        <end position="787"/>
    </location>
</feature>
<evidence type="ECO:0000256" key="5">
    <source>
        <dbReference type="ARBA" id="ARBA00023239"/>
    </source>
</evidence>
<dbReference type="SUPFAM" id="SSF51569">
    <property type="entry name" value="Aldolase"/>
    <property type="match status" value="2"/>
</dbReference>
<dbReference type="EMBL" id="RIBY02001867">
    <property type="protein sequence ID" value="KAH9827679.1"/>
    <property type="molecule type" value="Genomic_DNA"/>
</dbReference>
<feature type="compositionally biased region" description="Basic and acidic residues" evidence="7">
    <location>
        <begin position="215"/>
        <end position="230"/>
    </location>
</feature>
<dbReference type="CDD" id="cd07938">
    <property type="entry name" value="DRE_TIM_HMGL"/>
    <property type="match status" value="1"/>
</dbReference>
<accession>A0A9W7W2R5</accession>
<name>A0A9W7W2R5_9PEZI</name>
<evidence type="ECO:0000256" key="4">
    <source>
        <dbReference type="ARBA" id="ARBA00022723"/>
    </source>
</evidence>
<evidence type="ECO:0000256" key="2">
    <source>
        <dbReference type="ARBA" id="ARBA00009405"/>
    </source>
</evidence>
<feature type="compositionally biased region" description="Low complexity" evidence="7">
    <location>
        <begin position="545"/>
        <end position="554"/>
    </location>
</feature>
<dbReference type="AlphaFoldDB" id="A0A9W7W2R5"/>
<reference evidence="9 10" key="1">
    <citation type="journal article" date="2018" name="IMA Fungus">
        <title>IMA Genome-F 10: Nine draft genome sequences of Claviceps purpurea s.lat., including C. arundinis, C. humidiphila, and C. cf. spartinae, pseudomolecules for the pitch canker pathogen Fusarium circinatum, draft genome of Davidsoniella eucalypti, Grosmannia galeiformis, Quambalaria eucalypti, and Teratosphaeria destructans.</title>
        <authorList>
            <person name="Wingfield B.D."/>
            <person name="Liu M."/>
            <person name="Nguyen H.D."/>
            <person name="Lane F.A."/>
            <person name="Morgan S.W."/>
            <person name="De Vos L."/>
            <person name="Wilken P.M."/>
            <person name="Duong T.A."/>
            <person name="Aylward J."/>
            <person name="Coetzee M.P."/>
            <person name="Dadej K."/>
            <person name="De Beer Z.W."/>
            <person name="Findlay W."/>
            <person name="Havenga M."/>
            <person name="Kolarik M."/>
            <person name="Menzies J.G."/>
            <person name="Naidoo K."/>
            <person name="Pochopski O."/>
            <person name="Shoukouhi P."/>
            <person name="Santana Q.C."/>
            <person name="Seifert K.A."/>
            <person name="Soal N."/>
            <person name="Steenkamp E.T."/>
            <person name="Tatham C.T."/>
            <person name="van der Nest M.A."/>
            <person name="Wingfield M.J."/>
        </authorList>
    </citation>
    <scope>NUCLEOTIDE SEQUENCE [LARGE SCALE GENOMIC DNA]</scope>
    <source>
        <strain evidence="9">CMW44962</strain>
    </source>
</reference>
<feature type="compositionally biased region" description="Polar residues" evidence="7">
    <location>
        <begin position="77"/>
        <end position="86"/>
    </location>
</feature>
<reference evidence="9 10" key="2">
    <citation type="journal article" date="2021" name="Curr. Genet.">
        <title>Genetic response to nitrogen starvation in the aggressive Eucalyptus foliar pathogen Teratosphaeria destructans.</title>
        <authorList>
            <person name="Havenga M."/>
            <person name="Wingfield B.D."/>
            <person name="Wingfield M.J."/>
            <person name="Dreyer L.L."/>
            <person name="Roets F."/>
            <person name="Aylward J."/>
        </authorList>
    </citation>
    <scope>NUCLEOTIDE SEQUENCE [LARGE SCALE GENOMIC DNA]</scope>
    <source>
        <strain evidence="9">CMW44962</strain>
    </source>
</reference>
<feature type="compositionally biased region" description="Polar residues" evidence="7">
    <location>
        <begin position="569"/>
        <end position="586"/>
    </location>
</feature>
<dbReference type="PANTHER" id="PTHR42738:SF7">
    <property type="entry name" value="HYDROXYMETHYLGLUTARYL-COA LYASE"/>
    <property type="match status" value="1"/>
</dbReference>
<comment type="similarity">
    <text evidence="2">Belongs to the HMG-CoA lyase family.</text>
</comment>
<feature type="region of interest" description="Disordered" evidence="7">
    <location>
        <begin position="1"/>
        <end position="90"/>
    </location>
</feature>
<dbReference type="InterPro" id="IPR013785">
    <property type="entry name" value="Aldolase_TIM"/>
</dbReference>
<evidence type="ECO:0000313" key="9">
    <source>
        <dbReference type="EMBL" id="KAH9827679.1"/>
    </source>
</evidence>
<feature type="compositionally biased region" description="Polar residues" evidence="7">
    <location>
        <begin position="268"/>
        <end position="282"/>
    </location>
</feature>
<evidence type="ECO:0000256" key="3">
    <source>
        <dbReference type="ARBA" id="ARBA00012910"/>
    </source>
</evidence>
<evidence type="ECO:0000256" key="6">
    <source>
        <dbReference type="ARBA" id="ARBA00049877"/>
    </source>
</evidence>
<dbReference type="GO" id="GO:0004419">
    <property type="term" value="F:hydroxymethylglutaryl-CoA lyase activity"/>
    <property type="evidence" value="ECO:0007669"/>
    <property type="project" value="UniProtKB-EC"/>
</dbReference>
<dbReference type="InterPro" id="IPR043594">
    <property type="entry name" value="HMGL"/>
</dbReference>
<comment type="catalytic activity">
    <reaction evidence="6">
        <text>(3S)-3-hydroxy-3-methylglutaryl-CoA = acetoacetate + acetyl-CoA</text>
        <dbReference type="Rhea" id="RHEA:24404"/>
        <dbReference type="ChEBI" id="CHEBI:13705"/>
        <dbReference type="ChEBI" id="CHEBI:43074"/>
        <dbReference type="ChEBI" id="CHEBI:57288"/>
        <dbReference type="EC" id="4.1.3.4"/>
    </reaction>
</comment>
<comment type="pathway">
    <text evidence="1">Metabolic intermediate metabolism; (S)-3-hydroxy-3-methylglutaryl-CoA degradation; acetoacetate from (S)-3-hydroxy-3-methylglutaryl-CoA: step 1/1.</text>
</comment>
<comment type="caution">
    <text evidence="9">The sequence shown here is derived from an EMBL/GenBank/DDBJ whole genome shotgun (WGS) entry which is preliminary data.</text>
</comment>
<evidence type="ECO:0000313" key="10">
    <source>
        <dbReference type="Proteomes" id="UP001138500"/>
    </source>
</evidence>
<proteinExistence type="inferred from homology"/>
<feature type="region of interest" description="Disordered" evidence="7">
    <location>
        <begin position="540"/>
        <end position="607"/>
    </location>
</feature>
<evidence type="ECO:0000256" key="1">
    <source>
        <dbReference type="ARBA" id="ARBA00005143"/>
    </source>
</evidence>
<dbReference type="GO" id="GO:0006552">
    <property type="term" value="P:L-leucine catabolic process"/>
    <property type="evidence" value="ECO:0007669"/>
    <property type="project" value="TreeGrafter"/>
</dbReference>
<feature type="region of interest" description="Disordered" evidence="7">
    <location>
        <begin position="170"/>
        <end position="254"/>
    </location>
</feature>
<dbReference type="NCBIfam" id="NF004283">
    <property type="entry name" value="PRK05692.1"/>
    <property type="match status" value="1"/>
</dbReference>
<feature type="compositionally biased region" description="Polar residues" evidence="7">
    <location>
        <begin position="231"/>
        <end position="240"/>
    </location>
</feature>
<sequence>MPSFHASSRRASRSLSHRGRTAKDAPLDFKIPASVPPRGYQPSYGQISDRDLPYPQTPGTGVLHMPSPRDHPLSPPASHNSGSRISHGNAGLRDSIGQLGLADPQPDHAYGQVYPQFVHDAPYEEHVQQQDFYRHPERPPTPPRSVIDHFGSLTMGEDLPVGSDALSFHRSQSRAGTKGKEAALNDRGSAGAAPTGSMRSRVARRSRSGYCNGPRDGENRTGGPRAHEKTNGSCVVSRQPSMRGVEKHGQLPRLRGEADAYYDENVTFSSDHPFQHSQSQHPAGQPLAQPVPSPQAHHTPPNHGQQNLHEYENSPEFTKLASGPIGLLKEYSKARAGDPSFQEDGDGRHELLKRTNGFWNEGKTGKIFDVFRFYSEKRSRFKQLLERHKRGNGVDEQRGEDDPAVRSIRRRHERLRSCWCLTELRTCSHEWHSPKLHRGFSSSSRALADHVRIIEVGPRDGLQNEKKSIPAETKTELVRRLAKSGLETIEAGSFVAPKWVPQMAASDQVLSSILSNPPQSRHPITYQWLLPNSKGLDNFFKVMDSSPSSASSDYPTPPPSPKEGDTGPALNTSSADPNAMPSSTSGVDAMSKDGRGSTSSTSTSQSHEVSIFLAATESFSKKNTNCTIQESLDRFAPLMADSRKAGYSVRAYISVALGCPFEGPETDPHTVADLAVKLLEMGADEISVADTTGMGTAPRTRKLLQTLQEAGVRNEDIAMHFHDTFGQALVNTLVSLEHGVRAFDSAVGGLGGCPYSPGATGNVATEDLVYMLHSLGANTGVDLEEVSSIGAWITGEIGKENASSAGRATLAKLRREGRAS</sequence>
<dbReference type="OrthoDB" id="1905920at2759"/>
<evidence type="ECO:0000259" key="8">
    <source>
        <dbReference type="PROSITE" id="PS50991"/>
    </source>
</evidence>
<feature type="region of interest" description="Disordered" evidence="7">
    <location>
        <begin position="268"/>
        <end position="309"/>
    </location>
</feature>
<dbReference type="Proteomes" id="UP001138500">
    <property type="component" value="Unassembled WGS sequence"/>
</dbReference>
<keyword evidence="5" id="KW-0456">Lyase</keyword>
<keyword evidence="4" id="KW-0479">Metal-binding</keyword>
<protein>
    <recommendedName>
        <fullName evidence="3">hydroxymethylglutaryl-CoA lyase</fullName>
        <ecNumber evidence="3">4.1.3.4</ecNumber>
    </recommendedName>
</protein>
<dbReference type="Pfam" id="PF00682">
    <property type="entry name" value="HMGL-like"/>
    <property type="match status" value="2"/>
</dbReference>
<keyword evidence="10" id="KW-1185">Reference proteome</keyword>
<gene>
    <name evidence="9" type="ORF">Tdes44962_MAKER00405</name>
</gene>
<organism evidence="9 10">
    <name type="scientific">Teratosphaeria destructans</name>
    <dbReference type="NCBI Taxonomy" id="418781"/>
    <lineage>
        <taxon>Eukaryota</taxon>
        <taxon>Fungi</taxon>
        <taxon>Dikarya</taxon>
        <taxon>Ascomycota</taxon>
        <taxon>Pezizomycotina</taxon>
        <taxon>Dothideomycetes</taxon>
        <taxon>Dothideomycetidae</taxon>
        <taxon>Mycosphaerellales</taxon>
        <taxon>Teratosphaeriaceae</taxon>
        <taxon>Teratosphaeria</taxon>
    </lineage>
</organism>
<feature type="compositionally biased region" description="Basic and acidic residues" evidence="7">
    <location>
        <begin position="244"/>
        <end position="254"/>
    </location>
</feature>
<dbReference type="PANTHER" id="PTHR42738">
    <property type="entry name" value="HYDROXYMETHYLGLUTARYL-COA LYASE"/>
    <property type="match status" value="1"/>
</dbReference>
<feature type="compositionally biased region" description="Basic residues" evidence="7">
    <location>
        <begin position="7"/>
        <end position="20"/>
    </location>
</feature>
<dbReference type="EC" id="4.1.3.4" evidence="3"/>
<dbReference type="PROSITE" id="PS50991">
    <property type="entry name" value="PYR_CT"/>
    <property type="match status" value="1"/>
</dbReference>
<feature type="compositionally biased region" description="Low complexity" evidence="7">
    <location>
        <begin position="597"/>
        <end position="606"/>
    </location>
</feature>
<dbReference type="InterPro" id="IPR000891">
    <property type="entry name" value="PYR_CT"/>
</dbReference>
<dbReference type="Gene3D" id="3.20.20.70">
    <property type="entry name" value="Aldolase class I"/>
    <property type="match status" value="1"/>
</dbReference>
<dbReference type="GO" id="GO:0046872">
    <property type="term" value="F:metal ion binding"/>
    <property type="evidence" value="ECO:0007669"/>
    <property type="project" value="UniProtKB-KW"/>
</dbReference>
<evidence type="ECO:0000256" key="7">
    <source>
        <dbReference type="SAM" id="MobiDB-lite"/>
    </source>
</evidence>